<evidence type="ECO:0000313" key="2">
    <source>
        <dbReference type="Proteomes" id="UP000279833"/>
    </source>
</evidence>
<dbReference type="EMBL" id="UZAK01041278">
    <property type="protein sequence ID" value="VDP66401.1"/>
    <property type="molecule type" value="Genomic_DNA"/>
</dbReference>
<dbReference type="WBParaSite" id="SCUD_0001862801-mRNA-1">
    <property type="protein sequence ID" value="SCUD_0001862801-mRNA-1"/>
    <property type="gene ID" value="SCUD_0001862801"/>
</dbReference>
<name>A0A183KU85_9TREM</name>
<protein>
    <submittedName>
        <fullName evidence="3">4_1_CTD domain-containing protein</fullName>
    </submittedName>
</protein>
<accession>A0A183KU85</accession>
<reference evidence="3" key="1">
    <citation type="submission" date="2016-06" db="UniProtKB">
        <authorList>
            <consortium name="WormBaseParasite"/>
        </authorList>
    </citation>
    <scope>IDENTIFICATION</scope>
</reference>
<dbReference type="STRING" id="6186.A0A183KU85"/>
<evidence type="ECO:0000313" key="3">
    <source>
        <dbReference type="WBParaSite" id="SCUD_0001862801-mRNA-1"/>
    </source>
</evidence>
<dbReference type="Proteomes" id="UP000279833">
    <property type="component" value="Unassembled WGS sequence"/>
</dbReference>
<proteinExistence type="predicted"/>
<evidence type="ECO:0000313" key="1">
    <source>
        <dbReference type="EMBL" id="VDP66401.1"/>
    </source>
</evidence>
<organism evidence="3">
    <name type="scientific">Schistosoma curassoni</name>
    <dbReference type="NCBI Taxonomy" id="6186"/>
    <lineage>
        <taxon>Eukaryota</taxon>
        <taxon>Metazoa</taxon>
        <taxon>Spiralia</taxon>
        <taxon>Lophotrochozoa</taxon>
        <taxon>Platyhelminthes</taxon>
        <taxon>Trematoda</taxon>
        <taxon>Digenea</taxon>
        <taxon>Strigeidida</taxon>
        <taxon>Schistosomatoidea</taxon>
        <taxon>Schistosomatidae</taxon>
        <taxon>Schistosoma</taxon>
    </lineage>
</organism>
<reference evidence="1 2" key="2">
    <citation type="submission" date="2018-11" db="EMBL/GenBank/DDBJ databases">
        <authorList>
            <consortium name="Pathogen Informatics"/>
        </authorList>
    </citation>
    <scope>NUCLEOTIDE SEQUENCE [LARGE SCALE GENOMIC DNA]</scope>
    <source>
        <strain evidence="1">Dakar</strain>
        <strain evidence="2">Dakar, Senegal</strain>
    </source>
</reference>
<gene>
    <name evidence="1" type="ORF">SCUD_LOCUS18625</name>
</gene>
<sequence>VLPKTTFDVVTQSGTVHCAQSVQTILEERPRFDNVDVSVDHFETVPIVRSTISSTMHTLPNTSQSTQTTPTKLADTFCQATLSSTTYDVQIQSGVMHSIDGTQTVDLRSPIEMKEMSVAHEKERTVLKGKKLQVHCDSTDLGVQTDQITPIVRSTISSTMHTLPNTSQSTQTTPTELADTFCQATLSSTTYDVQIQSGVMHSIDGTQTVDLRSPIEMKEMSVAHEKERTVLKGKKLQVHCDSTDLGVQTDQITPIVRSTISSTMHTLPNTSQSTQTTPTKLADTFCQATLSSTTYDVQIQSGVMHSIDGTQTVDLRSPIEMKEMSVAHEKERTVLKGKKLQVHCDSTDLGVQTDHTMSTVHLDSKLTQTALVRYTDVSCQYTELTKPSLTSHAVTSRVVSIQTDVPFSTNVRVDQRNKKFQVNLISPSSPKTLINVASIGTQTSDYRYQDISIEQVDKTIVSSVDAHVVHDSASNVTNTSQAIPKIKIDQECQVKITPQQYQKKLQYGSSFSTLKNTSSQTIQDSCLYDHHKTSSSSSIGVQASNIRPVVTVDTGTQETRPSETSPSPLQVKNKKLQVYPSKLGEQVEEEFTHPQDTISKGMSTSLTEITQTDECLLKNIECFKCISRGYDKKTIDKDMQSEEKSIRTKQTASSTVKSNYFTRILQMETIPDKPKASDTSDVLKLYRESGYRARGESKNIQTDTFLLGSIQLPESREVDSIGKISKKTTIVQLEKLTTDKCVDTMPFEKGLIESQISYHDTQMSERRNIKLLKETPWSEAQVSNVLQDIQYEIRHPQIIDSSGSYSPQQNSVAVSARPTTHMLAHTESTSRNGNGKAKTPYQYLKPDVVSWGVQFAPVTLTGVTQTTESSKHKLTIDSPVNIGVQTDAIEDDYYIKRVVTTIARKGLSSYCRRGPVAKRIVEHTDLLTSSLPSNLDEEFDEETTIAPRTTKVTTMQKRGDRRVVHEELLTEDYRERGSSLDSHVAHERFLRETHPQDIDLHGMHEHETGIYTDAEICLQNLLKVWGEQYLLSRLRTIGRYSGLSVSLDRSIHTAEKSRLVEAKTQFTSTGNLVSQIRNLENMGTQTSDILLTTRPPHKNKRIQRGRSFISGGTNQPPPTRSGSVTYICPTCGSQASIPVTVHSQIQPQTLPITQLKDAQSQTRFVGQMTADNNCTYLPTYLSDEEVIRINQSQKIEDREFSVVTWHPAEIRDTERRRDSDTSNQIRDEVWVDSPGKLLELKITGVIVPGTSKIVSASEAFYRGLLRVVYWDYEKLGPRQSSVDSTVSIPLADAVISKAVRLASDRISTEAQPSLDAKIVWRTPEIQRSRYLVHSIRPDAGQNKHNPINLDVASAIRAGLIDKETGRMLFTHSVYESPFSTDSPISKKGDSSSDQTERLSVREAILRGFLVAELIEPESSYITKQSLPFIVPSTSYSHSPTDVDI</sequence>
<keyword evidence="2" id="KW-1185">Reference proteome</keyword>